<gene>
    <name evidence="4" type="ORF">GGQ54_001235</name>
</gene>
<proteinExistence type="predicted"/>
<evidence type="ECO:0000256" key="1">
    <source>
        <dbReference type="SAM" id="MobiDB-lite"/>
    </source>
</evidence>
<comment type="caution">
    <text evidence="4">The sequence shown here is derived from an EMBL/GenBank/DDBJ whole genome shotgun (WGS) entry which is preliminary data.</text>
</comment>
<feature type="chain" id="PRO_5030952166" evidence="3">
    <location>
        <begin position="29"/>
        <end position="463"/>
    </location>
</feature>
<evidence type="ECO:0000313" key="5">
    <source>
        <dbReference type="Proteomes" id="UP000527616"/>
    </source>
</evidence>
<keyword evidence="2" id="KW-0472">Membrane</keyword>
<evidence type="ECO:0000313" key="4">
    <source>
        <dbReference type="EMBL" id="NYI70675.1"/>
    </source>
</evidence>
<accession>A0A7Z0D837</accession>
<evidence type="ECO:0000256" key="3">
    <source>
        <dbReference type="SAM" id="SignalP"/>
    </source>
</evidence>
<evidence type="ECO:0000256" key="2">
    <source>
        <dbReference type="SAM" id="Phobius"/>
    </source>
</evidence>
<organism evidence="4 5">
    <name type="scientific">Naumannella cuiyingiana</name>
    <dbReference type="NCBI Taxonomy" id="1347891"/>
    <lineage>
        <taxon>Bacteria</taxon>
        <taxon>Bacillati</taxon>
        <taxon>Actinomycetota</taxon>
        <taxon>Actinomycetes</taxon>
        <taxon>Propionibacteriales</taxon>
        <taxon>Propionibacteriaceae</taxon>
        <taxon>Naumannella</taxon>
    </lineage>
</organism>
<dbReference type="EMBL" id="JACBZS010000001">
    <property type="protein sequence ID" value="NYI70675.1"/>
    <property type="molecule type" value="Genomic_DNA"/>
</dbReference>
<feature type="region of interest" description="Disordered" evidence="1">
    <location>
        <begin position="345"/>
        <end position="435"/>
    </location>
</feature>
<keyword evidence="2" id="KW-0812">Transmembrane</keyword>
<keyword evidence="5" id="KW-1185">Reference proteome</keyword>
<feature type="signal peptide" evidence="3">
    <location>
        <begin position="1"/>
        <end position="28"/>
    </location>
</feature>
<keyword evidence="3" id="KW-0732">Signal</keyword>
<dbReference type="InterPro" id="IPR008930">
    <property type="entry name" value="Terpenoid_cyclase/PrenylTrfase"/>
</dbReference>
<dbReference type="SUPFAM" id="SSF48239">
    <property type="entry name" value="Terpenoid cyclases/Protein prenyltransferases"/>
    <property type="match status" value="1"/>
</dbReference>
<sequence length="463" mass="45221">MKILSTLGAVTAAGALTLGALVAPAAQAAPVARQAEATAAADWLYGQLDDGRMGSSFDPSFTDWGLTVDTLWALIAAGADADRVTEVADAVEANASDYTSFGIEGYYASGSVGKLIVAAQSVGRDPADFGGLDLVGLATDAIGPDGQVASTLESGERTGGAANTFAQSLIVMGLAEEDALPGEAVDFLITQQCADGFFVIFPDPDGRGCDAAGGQPDRDATAMAIMALYAAGGDDATASAARAVAWLITEQRDDGSFGGGVSTEGANANSTGLVAAALATAGEDEAAAAAGEWVAGLQLDTGSDAGAIAYNAESFAAGGADGNDQWRRASAQAIFAFVPVSLTELGRGPAPTPQPSTASPSASPSPSTSPSPTASASSTVSASPTVPPSSSASATPSIGAPPTVSPTSDATASAPAAPNPDTATPPPSPGAGPLADTGAPAIIGLLTAGLLAVGAGARLLRRH</sequence>
<dbReference type="RefSeq" id="WP_179444603.1">
    <property type="nucleotide sequence ID" value="NZ_JACBZS010000001.1"/>
</dbReference>
<keyword evidence="2" id="KW-1133">Transmembrane helix</keyword>
<dbReference type="Gene3D" id="1.50.10.20">
    <property type="match status" value="1"/>
</dbReference>
<protein>
    <submittedName>
        <fullName evidence="4">Uncharacterized protein</fullName>
    </submittedName>
</protein>
<feature type="compositionally biased region" description="Low complexity" evidence="1">
    <location>
        <begin position="355"/>
        <end position="422"/>
    </location>
</feature>
<dbReference type="AlphaFoldDB" id="A0A7Z0D837"/>
<name>A0A7Z0D837_9ACTN</name>
<feature type="transmembrane region" description="Helical" evidence="2">
    <location>
        <begin position="441"/>
        <end position="460"/>
    </location>
</feature>
<reference evidence="4 5" key="1">
    <citation type="submission" date="2020-07" db="EMBL/GenBank/DDBJ databases">
        <title>Sequencing the genomes of 1000 actinobacteria strains.</title>
        <authorList>
            <person name="Klenk H.-P."/>
        </authorList>
    </citation>
    <scope>NUCLEOTIDE SEQUENCE [LARGE SCALE GENOMIC DNA]</scope>
    <source>
        <strain evidence="4 5">DSM 103164</strain>
    </source>
</reference>
<dbReference type="Proteomes" id="UP000527616">
    <property type="component" value="Unassembled WGS sequence"/>
</dbReference>